<dbReference type="EMBL" id="VLLN01000013">
    <property type="protein sequence ID" value="TWJ18868.1"/>
    <property type="molecule type" value="Genomic_DNA"/>
</dbReference>
<comment type="caution">
    <text evidence="2">The sequence shown here is derived from an EMBL/GenBank/DDBJ whole genome shotgun (WGS) entry which is preliminary data.</text>
</comment>
<keyword evidence="3" id="KW-1185">Reference proteome</keyword>
<evidence type="ECO:0000256" key="1">
    <source>
        <dbReference type="SAM" id="MobiDB-lite"/>
    </source>
</evidence>
<feature type="compositionally biased region" description="Polar residues" evidence="1">
    <location>
        <begin position="1"/>
        <end position="13"/>
    </location>
</feature>
<sequence length="202" mass="21338">MSVNGIQGANAANQLVAGPSPVVSPNPGARQNEKSGPGPVADQVSVSSPVTLKNLDTVKAIEQLHNKMNSLIKGVRETNESINNAAVRVNGMSSALEGITKNFPPFPLGSKERQALLMSYTSIRQEILKMTVPPPPSPIYEKVKSTWDSIFAQNGHMLTTAVPALDHNSSDQQVQAALSQTQTTGNNLTTLSSAVTQALVQA</sequence>
<organism evidence="2 3">
    <name type="scientific">Geobacter argillaceus</name>
    <dbReference type="NCBI Taxonomy" id="345631"/>
    <lineage>
        <taxon>Bacteria</taxon>
        <taxon>Pseudomonadati</taxon>
        <taxon>Thermodesulfobacteriota</taxon>
        <taxon>Desulfuromonadia</taxon>
        <taxon>Geobacterales</taxon>
        <taxon>Geobacteraceae</taxon>
        <taxon>Geobacter</taxon>
    </lineage>
</organism>
<gene>
    <name evidence="2" type="ORF">JN12_02319</name>
</gene>
<protein>
    <submittedName>
        <fullName evidence="2">Uncharacterized protein</fullName>
    </submittedName>
</protein>
<evidence type="ECO:0000313" key="3">
    <source>
        <dbReference type="Proteomes" id="UP000319449"/>
    </source>
</evidence>
<name>A0A562VLV3_9BACT</name>
<dbReference type="OrthoDB" id="5397465at2"/>
<feature type="region of interest" description="Disordered" evidence="1">
    <location>
        <begin position="1"/>
        <end position="48"/>
    </location>
</feature>
<proteinExistence type="predicted"/>
<reference evidence="2 3" key="1">
    <citation type="submission" date="2019-07" db="EMBL/GenBank/DDBJ databases">
        <title>Genomic Encyclopedia of Archaeal and Bacterial Type Strains, Phase II (KMG-II): from individual species to whole genera.</title>
        <authorList>
            <person name="Goeker M."/>
        </authorList>
    </citation>
    <scope>NUCLEOTIDE SEQUENCE [LARGE SCALE GENOMIC DNA]</scope>
    <source>
        <strain evidence="2 3">ATCC BAA-1139</strain>
    </source>
</reference>
<dbReference type="RefSeq" id="WP_145022888.1">
    <property type="nucleotide sequence ID" value="NZ_VLLN01000013.1"/>
</dbReference>
<accession>A0A562VLV3</accession>
<evidence type="ECO:0000313" key="2">
    <source>
        <dbReference type="EMBL" id="TWJ18868.1"/>
    </source>
</evidence>
<dbReference type="Proteomes" id="UP000319449">
    <property type="component" value="Unassembled WGS sequence"/>
</dbReference>
<dbReference type="AlphaFoldDB" id="A0A562VLV3"/>